<comment type="caution">
    <text evidence="2">The sequence shown here is derived from an EMBL/GenBank/DDBJ whole genome shotgun (WGS) entry which is preliminary data.</text>
</comment>
<dbReference type="PANTHER" id="PTHR37222">
    <property type="entry name" value="OS02G0718000 PROTEIN"/>
    <property type="match status" value="1"/>
</dbReference>
<feature type="transmembrane region" description="Helical" evidence="1">
    <location>
        <begin position="142"/>
        <end position="163"/>
    </location>
</feature>
<evidence type="ECO:0000313" key="3">
    <source>
        <dbReference type="Proteomes" id="UP000245207"/>
    </source>
</evidence>
<reference evidence="2 3" key="1">
    <citation type="journal article" date="2018" name="Mol. Plant">
        <title>The genome of Artemisia annua provides insight into the evolution of Asteraceae family and artemisinin biosynthesis.</title>
        <authorList>
            <person name="Shen Q."/>
            <person name="Zhang L."/>
            <person name="Liao Z."/>
            <person name="Wang S."/>
            <person name="Yan T."/>
            <person name="Shi P."/>
            <person name="Liu M."/>
            <person name="Fu X."/>
            <person name="Pan Q."/>
            <person name="Wang Y."/>
            <person name="Lv Z."/>
            <person name="Lu X."/>
            <person name="Zhang F."/>
            <person name="Jiang W."/>
            <person name="Ma Y."/>
            <person name="Chen M."/>
            <person name="Hao X."/>
            <person name="Li L."/>
            <person name="Tang Y."/>
            <person name="Lv G."/>
            <person name="Zhou Y."/>
            <person name="Sun X."/>
            <person name="Brodelius P.E."/>
            <person name="Rose J.K.C."/>
            <person name="Tang K."/>
        </authorList>
    </citation>
    <scope>NUCLEOTIDE SEQUENCE [LARGE SCALE GENOMIC DNA]</scope>
    <source>
        <strain evidence="3">cv. Huhao1</strain>
        <tissue evidence="2">Leaf</tissue>
    </source>
</reference>
<proteinExistence type="predicted"/>
<dbReference type="EMBL" id="PKPP01013389">
    <property type="protein sequence ID" value="PWA40995.1"/>
    <property type="molecule type" value="Genomic_DNA"/>
</dbReference>
<protein>
    <submittedName>
        <fullName evidence="2">Uncharacterized protein</fullName>
    </submittedName>
</protein>
<keyword evidence="1" id="KW-0812">Transmembrane</keyword>
<keyword evidence="1" id="KW-1133">Transmembrane helix</keyword>
<accession>A0A2U1KW78</accession>
<gene>
    <name evidence="2" type="ORF">CTI12_AA557550</name>
</gene>
<dbReference type="AlphaFoldDB" id="A0A2U1KW78"/>
<dbReference type="PANTHER" id="PTHR37222:SF1">
    <property type="entry name" value="OS02G0718000 PROTEIN"/>
    <property type="match status" value="1"/>
</dbReference>
<organism evidence="2 3">
    <name type="scientific">Artemisia annua</name>
    <name type="common">Sweet wormwood</name>
    <dbReference type="NCBI Taxonomy" id="35608"/>
    <lineage>
        <taxon>Eukaryota</taxon>
        <taxon>Viridiplantae</taxon>
        <taxon>Streptophyta</taxon>
        <taxon>Embryophyta</taxon>
        <taxon>Tracheophyta</taxon>
        <taxon>Spermatophyta</taxon>
        <taxon>Magnoliopsida</taxon>
        <taxon>eudicotyledons</taxon>
        <taxon>Gunneridae</taxon>
        <taxon>Pentapetalae</taxon>
        <taxon>asterids</taxon>
        <taxon>campanulids</taxon>
        <taxon>Asterales</taxon>
        <taxon>Asteraceae</taxon>
        <taxon>Asteroideae</taxon>
        <taxon>Anthemideae</taxon>
        <taxon>Artemisiinae</taxon>
        <taxon>Artemisia</taxon>
    </lineage>
</organism>
<dbReference type="OrthoDB" id="1908269at2759"/>
<dbReference type="Proteomes" id="UP000245207">
    <property type="component" value="Unassembled WGS sequence"/>
</dbReference>
<sequence length="225" mass="25507">MAFTISRRLASKILNPSSSSALFSLYHTSHLINPNHTHQPLNPNLYQTPNFNHPSSRNPIFKSHFLNPNIYQTLKFSSTTGPNSNPEETQIPNEKPNKTLEDFKHQEITGPTVERDVSALGNETRQVLDEMFKTIYGLSKSLALLGLFQLGLGGWISFATINFVDGFCFVFETVILISIIFQPFVTYGSKHFVAFVTVETFMEHISFLHITKKRTTGFHRLLDLS</sequence>
<dbReference type="STRING" id="35608.A0A2U1KW78"/>
<evidence type="ECO:0000256" key="1">
    <source>
        <dbReference type="SAM" id="Phobius"/>
    </source>
</evidence>
<keyword evidence="1" id="KW-0472">Membrane</keyword>
<evidence type="ECO:0000313" key="2">
    <source>
        <dbReference type="EMBL" id="PWA40995.1"/>
    </source>
</evidence>
<keyword evidence="3" id="KW-1185">Reference proteome</keyword>
<name>A0A2U1KW78_ARTAN</name>
<feature type="transmembrane region" description="Helical" evidence="1">
    <location>
        <begin position="169"/>
        <end position="187"/>
    </location>
</feature>